<dbReference type="InterPro" id="IPR029071">
    <property type="entry name" value="Ubiquitin-like_domsf"/>
</dbReference>
<evidence type="ECO:0000313" key="1">
    <source>
        <dbReference type="EMBL" id="OQO13059.1"/>
    </source>
</evidence>
<dbReference type="InParanoid" id="A0A1V8TNV3"/>
<comment type="caution">
    <text evidence="1">The sequence shown here is derived from an EMBL/GenBank/DDBJ whole genome shotgun (WGS) entry which is preliminary data.</text>
</comment>
<evidence type="ECO:0008006" key="3">
    <source>
        <dbReference type="Google" id="ProtNLM"/>
    </source>
</evidence>
<name>A0A1V8TNV3_9PEZI</name>
<keyword evidence="2" id="KW-1185">Reference proteome</keyword>
<dbReference type="Gene3D" id="3.10.20.90">
    <property type="entry name" value="Phosphatidylinositol 3-kinase Catalytic Subunit, Chain A, domain 1"/>
    <property type="match status" value="1"/>
</dbReference>
<proteinExistence type="predicted"/>
<dbReference type="CDD" id="cd01763">
    <property type="entry name" value="Ubl_SUMO_like"/>
    <property type="match status" value="1"/>
</dbReference>
<dbReference type="SUPFAM" id="SSF54236">
    <property type="entry name" value="Ubiquitin-like"/>
    <property type="match status" value="1"/>
</dbReference>
<reference evidence="2" key="1">
    <citation type="submission" date="2017-03" db="EMBL/GenBank/DDBJ databases">
        <title>Genomes of endolithic fungi from Antarctica.</title>
        <authorList>
            <person name="Coleine C."/>
            <person name="Masonjones S."/>
            <person name="Stajich J.E."/>
        </authorList>
    </citation>
    <scope>NUCLEOTIDE SEQUENCE [LARGE SCALE GENOMIC DNA]</scope>
    <source>
        <strain evidence="2">CCFEE 5527</strain>
    </source>
</reference>
<organism evidence="1 2">
    <name type="scientific">Cryoendolithus antarcticus</name>
    <dbReference type="NCBI Taxonomy" id="1507870"/>
    <lineage>
        <taxon>Eukaryota</taxon>
        <taxon>Fungi</taxon>
        <taxon>Dikarya</taxon>
        <taxon>Ascomycota</taxon>
        <taxon>Pezizomycotina</taxon>
        <taxon>Dothideomycetes</taxon>
        <taxon>Dothideomycetidae</taxon>
        <taxon>Cladosporiales</taxon>
        <taxon>Cladosporiaceae</taxon>
        <taxon>Cryoendolithus</taxon>
    </lineage>
</organism>
<dbReference type="AlphaFoldDB" id="A0A1V8TNV3"/>
<gene>
    <name evidence="1" type="ORF">B0A48_02523</name>
</gene>
<dbReference type="Proteomes" id="UP000192596">
    <property type="component" value="Unassembled WGS sequence"/>
</dbReference>
<accession>A0A1V8TNV3</accession>
<dbReference type="EMBL" id="NAJO01000004">
    <property type="protein sequence ID" value="OQO13059.1"/>
    <property type="molecule type" value="Genomic_DNA"/>
</dbReference>
<protein>
    <recommendedName>
        <fullName evidence="3">Ubiquitin-like domain-containing protein</fullName>
    </recommendedName>
</protein>
<evidence type="ECO:0000313" key="2">
    <source>
        <dbReference type="Proteomes" id="UP000192596"/>
    </source>
</evidence>
<sequence length="202" mass="22608">MSVTLKINSPGGHLFQLTVPLSSVATTDANTTYDQTHQQIGAFARRTVYGVCGDADVPVESTFTYPPERRLLESCVVERADDNTTFASGPDSLIVGLRALGARQLWRFFIRDFTPLRKVLNAYAGQRGKNLANMRLLWKGQVVRYEDTAKDLGVYDGCELIVQYKGNIRFWDENDAKIKVEMAEADCCSMVYKEPEEVVALV</sequence>